<feature type="domain" description="N-acetyltransferase" evidence="1">
    <location>
        <begin position="2"/>
        <end position="152"/>
    </location>
</feature>
<dbReference type="PANTHER" id="PTHR43259:SF1">
    <property type="entry name" value="N-ACETYLTRANSFERASE DOMAIN-CONTAINING PROTEIN"/>
    <property type="match status" value="1"/>
</dbReference>
<evidence type="ECO:0000313" key="2">
    <source>
        <dbReference type="EMBL" id="KMU50829.1"/>
    </source>
</evidence>
<organism evidence="2 3">
    <name type="scientific">Serratia marcescens</name>
    <dbReference type="NCBI Taxonomy" id="615"/>
    <lineage>
        <taxon>Bacteria</taxon>
        <taxon>Pseudomonadati</taxon>
        <taxon>Pseudomonadota</taxon>
        <taxon>Gammaproteobacteria</taxon>
        <taxon>Enterobacterales</taxon>
        <taxon>Yersiniaceae</taxon>
        <taxon>Serratia</taxon>
    </lineage>
</organism>
<dbReference type="InterPro" id="IPR052829">
    <property type="entry name" value="N-acetyltransferase_domain"/>
</dbReference>
<dbReference type="Proteomes" id="UP000037482">
    <property type="component" value="Unassembled WGS sequence"/>
</dbReference>
<dbReference type="RefSeq" id="WP_025301694.1">
    <property type="nucleotide sequence ID" value="NZ_CABHIE010000001.1"/>
</dbReference>
<evidence type="ECO:0000313" key="3">
    <source>
        <dbReference type="Proteomes" id="UP000037482"/>
    </source>
</evidence>
<dbReference type="SUPFAM" id="SSF55729">
    <property type="entry name" value="Acyl-CoA N-acyltransferases (Nat)"/>
    <property type="match status" value="1"/>
</dbReference>
<dbReference type="Gene3D" id="3.40.630.30">
    <property type="match status" value="1"/>
</dbReference>
<dbReference type="Pfam" id="PF00583">
    <property type="entry name" value="Acetyltransf_1"/>
    <property type="match status" value="1"/>
</dbReference>
<dbReference type="PANTHER" id="PTHR43259">
    <property type="entry name" value="SPT10P"/>
    <property type="match status" value="1"/>
</dbReference>
<dbReference type="InterPro" id="IPR000182">
    <property type="entry name" value="GNAT_dom"/>
</dbReference>
<proteinExistence type="predicted"/>
<dbReference type="GeneID" id="87006131"/>
<accession>A0A656VG36</accession>
<dbReference type="InterPro" id="IPR016181">
    <property type="entry name" value="Acyl_CoA_acyltransferase"/>
</dbReference>
<dbReference type="AlphaFoldDB" id="A0A656VG36"/>
<name>A0A656VG36_SERMA</name>
<keyword evidence="2" id="KW-0808">Transferase</keyword>
<dbReference type="GO" id="GO:0016747">
    <property type="term" value="F:acyltransferase activity, transferring groups other than amino-acyl groups"/>
    <property type="evidence" value="ECO:0007669"/>
    <property type="project" value="InterPro"/>
</dbReference>
<evidence type="ECO:0000259" key="1">
    <source>
        <dbReference type="PROSITE" id="PS51186"/>
    </source>
</evidence>
<comment type="caution">
    <text evidence="2">The sequence shown here is derived from an EMBL/GenBank/DDBJ whole genome shotgun (WGS) entry which is preliminary data.</text>
</comment>
<reference evidence="2 3" key="1">
    <citation type="submission" date="2015-06" db="EMBL/GenBank/DDBJ databases">
        <title>Draft Genome of Serratia marcescens Strain AH0650_Sm1.</title>
        <authorList>
            <person name="Wan Y."/>
            <person name="Gorrie C."/>
            <person name="Holt K."/>
        </authorList>
    </citation>
    <scope>NUCLEOTIDE SEQUENCE [LARGE SCALE GENOMIC DNA]</scope>
    <source>
        <strain evidence="2 3">AH0650_Sm1</strain>
    </source>
</reference>
<dbReference type="EMBL" id="LFJS01000012">
    <property type="protein sequence ID" value="KMU50829.1"/>
    <property type="molecule type" value="Genomic_DNA"/>
</dbReference>
<gene>
    <name evidence="2" type="ORF">AB868_01558</name>
</gene>
<protein>
    <submittedName>
        <fullName evidence="2">GCN5 family acetyltransferase</fullName>
    </submittedName>
</protein>
<dbReference type="CDD" id="cd04301">
    <property type="entry name" value="NAT_SF"/>
    <property type="match status" value="1"/>
</dbReference>
<sequence>MIELKEMTAQELDHYRKYGVKAYADDLARSFQLSQEHALIEAEANFKRGLAMPGQRLVCARLPNVEDSIATVWYAIEQRTFGKQLFIYDFEVTHAWRGKGYGERVLNAVLDAARAQGAEYAELTVFNDNPTAARLYSKLGFDAVTTRMRRRL</sequence>
<dbReference type="PROSITE" id="PS51186">
    <property type="entry name" value="GNAT"/>
    <property type="match status" value="1"/>
</dbReference>